<reference evidence="3" key="2">
    <citation type="submission" date="2025-09" db="UniProtKB">
        <authorList>
            <consortium name="Ensembl"/>
        </authorList>
    </citation>
    <scope>IDENTIFICATION</scope>
</reference>
<protein>
    <recommendedName>
        <fullName evidence="5">Protein ZNF783-like</fullName>
    </recommendedName>
</protein>
<dbReference type="PANTHER" id="PTHR23232">
    <property type="entry name" value="KRAB DOMAIN C2H2 ZINC FINGER"/>
    <property type="match status" value="1"/>
</dbReference>
<dbReference type="PANTHER" id="PTHR23232:SF118">
    <property type="entry name" value="ZINC FINGER PROTEIN 746"/>
    <property type="match status" value="1"/>
</dbReference>
<dbReference type="Gene3D" id="6.10.140.140">
    <property type="match status" value="1"/>
</dbReference>
<dbReference type="SUPFAM" id="SSF109640">
    <property type="entry name" value="KRAB domain (Kruppel-associated box)"/>
    <property type="match status" value="1"/>
</dbReference>
<dbReference type="InterPro" id="IPR003655">
    <property type="entry name" value="aKRAB"/>
</dbReference>
<evidence type="ECO:0000313" key="4">
    <source>
        <dbReference type="Proteomes" id="UP000694404"/>
    </source>
</evidence>
<proteinExistence type="predicted"/>
<dbReference type="Pfam" id="PF01352">
    <property type="entry name" value="KRAB"/>
    <property type="match status" value="1"/>
</dbReference>
<name>A0A8C0GC79_CHEAB</name>
<dbReference type="AlphaFoldDB" id="A0A8C0GC79"/>
<evidence type="ECO:0000259" key="2">
    <source>
        <dbReference type="PROSITE" id="PS50806"/>
    </source>
</evidence>
<dbReference type="SMART" id="SM00349">
    <property type="entry name" value="KRAB"/>
    <property type="match status" value="1"/>
</dbReference>
<organism evidence="3 4">
    <name type="scientific">Chelonoidis abingdonii</name>
    <name type="common">Abingdon island giant tortoise</name>
    <name type="synonym">Testudo abingdonii</name>
    <dbReference type="NCBI Taxonomy" id="106734"/>
    <lineage>
        <taxon>Eukaryota</taxon>
        <taxon>Metazoa</taxon>
        <taxon>Chordata</taxon>
        <taxon>Craniata</taxon>
        <taxon>Vertebrata</taxon>
        <taxon>Euteleostomi</taxon>
        <taxon>Archelosauria</taxon>
        <taxon>Testudinata</taxon>
        <taxon>Testudines</taxon>
        <taxon>Cryptodira</taxon>
        <taxon>Durocryptodira</taxon>
        <taxon>Testudinoidea</taxon>
        <taxon>Testudinidae</taxon>
        <taxon>Chelonoidis</taxon>
    </lineage>
</organism>
<dbReference type="PROSITE" id="PS50806">
    <property type="entry name" value="KRAB_RELATED"/>
    <property type="match status" value="1"/>
</dbReference>
<dbReference type="InterPro" id="IPR050169">
    <property type="entry name" value="Krueppel_C2H2_ZnF"/>
</dbReference>
<dbReference type="InterPro" id="IPR001909">
    <property type="entry name" value="KRAB"/>
</dbReference>
<feature type="domain" description="KRAB" evidence="1">
    <location>
        <begin position="14"/>
        <end position="84"/>
    </location>
</feature>
<dbReference type="GeneTree" id="ENSGT01140000282776"/>
<dbReference type="Proteomes" id="UP000694404">
    <property type="component" value="Unplaced"/>
</dbReference>
<dbReference type="InterPro" id="IPR036051">
    <property type="entry name" value="KRAB_dom_sf"/>
</dbReference>
<dbReference type="PROSITE" id="PS50805">
    <property type="entry name" value="KRAB"/>
    <property type="match status" value="1"/>
</dbReference>
<dbReference type="GO" id="GO:0006355">
    <property type="term" value="P:regulation of DNA-templated transcription"/>
    <property type="evidence" value="ECO:0007669"/>
    <property type="project" value="InterPro"/>
</dbReference>
<dbReference type="CDD" id="cd07765">
    <property type="entry name" value="KRAB_A-box"/>
    <property type="match status" value="1"/>
</dbReference>
<reference evidence="3" key="1">
    <citation type="submission" date="2025-08" db="UniProtKB">
        <authorList>
            <consortium name="Ensembl"/>
        </authorList>
    </citation>
    <scope>IDENTIFICATION</scope>
</reference>
<feature type="domain" description="KRAB-related" evidence="2">
    <location>
        <begin position="11"/>
        <end position="75"/>
    </location>
</feature>
<dbReference type="Ensembl" id="ENSCABT00000006083.1">
    <property type="protein sequence ID" value="ENSCABP00000005594.1"/>
    <property type="gene ID" value="ENSCABG00000004217.1"/>
</dbReference>
<evidence type="ECO:0000259" key="1">
    <source>
        <dbReference type="PROSITE" id="PS50805"/>
    </source>
</evidence>
<accession>A0A8C0GC79</accession>
<keyword evidence="4" id="KW-1185">Reference proteome</keyword>
<evidence type="ECO:0000313" key="3">
    <source>
        <dbReference type="Ensembl" id="ENSCABP00000005594.1"/>
    </source>
</evidence>
<sequence>MVDTRTSHSISVPVTFDDVSVYFNEQEWENLDEWQKELYKSVMKENYETLISLGRARVLLVYFQLSNRTVLSDQIPTLSFIQRA</sequence>
<evidence type="ECO:0008006" key="5">
    <source>
        <dbReference type="Google" id="ProtNLM"/>
    </source>
</evidence>